<dbReference type="GO" id="GO:0004089">
    <property type="term" value="F:carbonate dehydratase activity"/>
    <property type="evidence" value="ECO:0007669"/>
    <property type="project" value="UniProtKB-UniRule"/>
</dbReference>
<keyword evidence="11" id="KW-1185">Reference proteome</keyword>
<accession>A0A085MFW1</accession>
<dbReference type="GO" id="GO:0008270">
    <property type="term" value="F:zinc ion binding"/>
    <property type="evidence" value="ECO:0007669"/>
    <property type="project" value="UniProtKB-UniRule"/>
</dbReference>
<dbReference type="PANTHER" id="PTHR18952:SF141">
    <property type="entry name" value="CARBONIC ANHYDRASE"/>
    <property type="match status" value="1"/>
</dbReference>
<evidence type="ECO:0000256" key="8">
    <source>
        <dbReference type="RuleBase" id="RU367011"/>
    </source>
</evidence>
<keyword evidence="6 8" id="KW-0456">Lyase</keyword>
<organism evidence="10 11">
    <name type="scientific">Trichuris suis</name>
    <name type="common">pig whipworm</name>
    <dbReference type="NCBI Taxonomy" id="68888"/>
    <lineage>
        <taxon>Eukaryota</taxon>
        <taxon>Metazoa</taxon>
        <taxon>Ecdysozoa</taxon>
        <taxon>Nematoda</taxon>
        <taxon>Enoplea</taxon>
        <taxon>Dorylaimia</taxon>
        <taxon>Trichinellida</taxon>
        <taxon>Trichuridae</taxon>
        <taxon>Trichuris</taxon>
    </lineage>
</organism>
<evidence type="ECO:0000313" key="10">
    <source>
        <dbReference type="EMBL" id="KFD56107.1"/>
    </source>
</evidence>
<dbReference type="EC" id="4.2.1.1" evidence="3 8"/>
<dbReference type="InterPro" id="IPR036398">
    <property type="entry name" value="CA_dom_sf"/>
</dbReference>
<sequence>MQAYIPPLRWATCEIVADRSAHTGYLGKDQSRFGTLTSGWGAETRGRHPAASYTLSPVPQLPIGGNNETNLSYAGQVLMKFVANLKNAQLARLSLLNNFVAHFLRYRFHNIRCRRGCQSSSFVTLVDESTLHCCLCINKRKRGWHTMELAHQPFVLAVLLSCTLLANVALALEWDYDSVRNGPSNWSRVASPLCGGKKQSPIALWLNELQLLLVPTDIPYLQFDNVNATVSNAKIENNGHSVQVTIPESANITLRGGPLEYVYRLKQFHFHWGAVANLGSEHTIGDTHYPLEAHFVHMFEEARENSSVTRQFIAVVGVFFKLVPSTFTQPTPLEPFANDIKSLSHKGDQLILNFSLDIDSFYPTRRNSFISYVGSLTTPPCSENVQWILFTDPIPITGAELEAFRNLHASRSHEAEKWLQFNYRPTQPLYNRDVYWVQELKVKSSQAALRTSLTVILCILSAVWLPKLYWL</sequence>
<name>A0A085MFW1_9BILA</name>
<keyword evidence="5 8" id="KW-0862">Zinc</keyword>
<dbReference type="InterPro" id="IPR001148">
    <property type="entry name" value="CA_dom"/>
</dbReference>
<evidence type="ECO:0000256" key="1">
    <source>
        <dbReference type="ARBA" id="ARBA00001947"/>
    </source>
</evidence>
<evidence type="ECO:0000256" key="4">
    <source>
        <dbReference type="ARBA" id="ARBA00022723"/>
    </source>
</evidence>
<evidence type="ECO:0000256" key="3">
    <source>
        <dbReference type="ARBA" id="ARBA00012925"/>
    </source>
</evidence>
<dbReference type="SMART" id="SM01057">
    <property type="entry name" value="Carb_anhydrase"/>
    <property type="match status" value="1"/>
</dbReference>
<dbReference type="CDD" id="cd00326">
    <property type="entry name" value="alpha_CA"/>
    <property type="match status" value="1"/>
</dbReference>
<evidence type="ECO:0000256" key="6">
    <source>
        <dbReference type="ARBA" id="ARBA00023239"/>
    </source>
</evidence>
<dbReference type="PANTHER" id="PTHR18952">
    <property type="entry name" value="CARBONIC ANHYDRASE"/>
    <property type="match status" value="1"/>
</dbReference>
<dbReference type="Proteomes" id="UP000030764">
    <property type="component" value="Unassembled WGS sequence"/>
</dbReference>
<gene>
    <name evidence="10" type="ORF">M513_02885</name>
</gene>
<dbReference type="GO" id="GO:0005737">
    <property type="term" value="C:cytoplasm"/>
    <property type="evidence" value="ECO:0007669"/>
    <property type="project" value="TreeGrafter"/>
</dbReference>
<comment type="cofactor">
    <cofactor evidence="1 8">
        <name>Zn(2+)</name>
        <dbReference type="ChEBI" id="CHEBI:29105"/>
    </cofactor>
</comment>
<feature type="domain" description="Alpha-carbonic anhydrase" evidence="9">
    <location>
        <begin position="172"/>
        <end position="438"/>
    </location>
</feature>
<protein>
    <recommendedName>
        <fullName evidence="3 8">Carbonic anhydrase</fullName>
        <ecNumber evidence="3 8">4.2.1.1</ecNumber>
    </recommendedName>
</protein>
<evidence type="ECO:0000256" key="2">
    <source>
        <dbReference type="ARBA" id="ARBA00010718"/>
    </source>
</evidence>
<evidence type="ECO:0000259" key="9">
    <source>
        <dbReference type="PROSITE" id="PS51144"/>
    </source>
</evidence>
<keyword evidence="4 8" id="KW-0479">Metal-binding</keyword>
<dbReference type="EMBL" id="KL363195">
    <property type="protein sequence ID" value="KFD56107.1"/>
    <property type="molecule type" value="Genomic_DNA"/>
</dbReference>
<dbReference type="InterPro" id="IPR023561">
    <property type="entry name" value="Carbonic_anhydrase_a-class"/>
</dbReference>
<comment type="similarity">
    <text evidence="2 8">Belongs to the alpha-carbonic anhydrase family.</text>
</comment>
<evidence type="ECO:0000313" key="11">
    <source>
        <dbReference type="Proteomes" id="UP000030764"/>
    </source>
</evidence>
<comment type="function">
    <text evidence="8">Reversible hydration of carbon dioxide.</text>
</comment>
<evidence type="ECO:0000256" key="5">
    <source>
        <dbReference type="ARBA" id="ARBA00022833"/>
    </source>
</evidence>
<dbReference type="Pfam" id="PF00194">
    <property type="entry name" value="Carb_anhydrase"/>
    <property type="match status" value="1"/>
</dbReference>
<evidence type="ECO:0000256" key="7">
    <source>
        <dbReference type="ARBA" id="ARBA00048348"/>
    </source>
</evidence>
<dbReference type="InterPro" id="IPR018338">
    <property type="entry name" value="Carbonic_anhydrase_a-class_CS"/>
</dbReference>
<reference evidence="10 11" key="1">
    <citation type="journal article" date="2014" name="Nat. Genet.">
        <title>Genome and transcriptome of the porcine whipworm Trichuris suis.</title>
        <authorList>
            <person name="Jex A.R."/>
            <person name="Nejsum P."/>
            <person name="Schwarz E.M."/>
            <person name="Hu L."/>
            <person name="Young N.D."/>
            <person name="Hall R.S."/>
            <person name="Korhonen P.K."/>
            <person name="Liao S."/>
            <person name="Thamsborg S."/>
            <person name="Xia J."/>
            <person name="Xu P."/>
            <person name="Wang S."/>
            <person name="Scheerlinck J.P."/>
            <person name="Hofmann A."/>
            <person name="Sternberg P.W."/>
            <person name="Wang J."/>
            <person name="Gasser R.B."/>
        </authorList>
    </citation>
    <scope>NUCLEOTIDE SEQUENCE [LARGE SCALE GENOMIC DNA]</scope>
    <source>
        <strain evidence="10">DCEP-RM93M</strain>
    </source>
</reference>
<comment type="catalytic activity">
    <reaction evidence="7 8">
        <text>hydrogencarbonate + H(+) = CO2 + H2O</text>
        <dbReference type="Rhea" id="RHEA:10748"/>
        <dbReference type="ChEBI" id="CHEBI:15377"/>
        <dbReference type="ChEBI" id="CHEBI:15378"/>
        <dbReference type="ChEBI" id="CHEBI:16526"/>
        <dbReference type="ChEBI" id="CHEBI:17544"/>
        <dbReference type="EC" id="4.2.1.1"/>
    </reaction>
</comment>
<dbReference type="PROSITE" id="PS00162">
    <property type="entry name" value="ALPHA_CA_1"/>
    <property type="match status" value="1"/>
</dbReference>
<dbReference type="Gene3D" id="3.10.200.10">
    <property type="entry name" value="Alpha carbonic anhydrase"/>
    <property type="match status" value="1"/>
</dbReference>
<dbReference type="AlphaFoldDB" id="A0A085MFW1"/>
<dbReference type="SUPFAM" id="SSF51069">
    <property type="entry name" value="Carbonic anhydrase"/>
    <property type="match status" value="1"/>
</dbReference>
<proteinExistence type="inferred from homology"/>
<dbReference type="PROSITE" id="PS51144">
    <property type="entry name" value="ALPHA_CA_2"/>
    <property type="match status" value="1"/>
</dbReference>